<dbReference type="KEGG" id="clup:CLUP02_03369"/>
<keyword evidence="2" id="KW-1185">Reference proteome</keyword>
<gene>
    <name evidence="1" type="ORF">CLUP02_03369</name>
</gene>
<dbReference type="RefSeq" id="XP_049139534.1">
    <property type="nucleotide sequence ID" value="XM_049282391.1"/>
</dbReference>
<evidence type="ECO:0000313" key="2">
    <source>
        <dbReference type="Proteomes" id="UP000830671"/>
    </source>
</evidence>
<dbReference type="EMBL" id="CP019474">
    <property type="protein sequence ID" value="UQC77896.1"/>
    <property type="molecule type" value="Genomic_DNA"/>
</dbReference>
<name>A0A9Q8SIC9_9PEZI</name>
<protein>
    <submittedName>
        <fullName evidence="1">Uncharacterized protein</fullName>
    </submittedName>
</protein>
<sequence>MATKRIIEVTSWSRPDPNLNNTPGPLDRKTRISRCSLKSIANRYYRWHPENQFASNHLKISSSLTSTRSCAVTAIPQPKRLMAITNTPFKKRQNSRPGFHEKPFTTTRLAFKKVFIVQYGPDQHALYEVSE</sequence>
<proteinExistence type="predicted"/>
<dbReference type="AlphaFoldDB" id="A0A9Q8SIC9"/>
<accession>A0A9Q8SIC9</accession>
<dbReference type="GeneID" id="73337401"/>
<evidence type="ECO:0000313" key="1">
    <source>
        <dbReference type="EMBL" id="UQC77896.1"/>
    </source>
</evidence>
<reference evidence="1" key="1">
    <citation type="journal article" date="2021" name="Mol. Plant Microbe Interact.">
        <title>Complete Genome Sequence of the Plant-Pathogenic Fungus Colletotrichum lupini.</title>
        <authorList>
            <person name="Baroncelli R."/>
            <person name="Pensec F."/>
            <person name="Da Lio D."/>
            <person name="Boufleur T."/>
            <person name="Vicente I."/>
            <person name="Sarrocco S."/>
            <person name="Picot A."/>
            <person name="Baraldi E."/>
            <person name="Sukno S."/>
            <person name="Thon M."/>
            <person name="Le Floch G."/>
        </authorList>
    </citation>
    <scope>NUCLEOTIDE SEQUENCE</scope>
    <source>
        <strain evidence="1">IMI 504893</strain>
    </source>
</reference>
<dbReference type="Proteomes" id="UP000830671">
    <property type="component" value="Chromosome 2"/>
</dbReference>
<organism evidence="1 2">
    <name type="scientific">Colletotrichum lupini</name>
    <dbReference type="NCBI Taxonomy" id="145971"/>
    <lineage>
        <taxon>Eukaryota</taxon>
        <taxon>Fungi</taxon>
        <taxon>Dikarya</taxon>
        <taxon>Ascomycota</taxon>
        <taxon>Pezizomycotina</taxon>
        <taxon>Sordariomycetes</taxon>
        <taxon>Hypocreomycetidae</taxon>
        <taxon>Glomerellales</taxon>
        <taxon>Glomerellaceae</taxon>
        <taxon>Colletotrichum</taxon>
        <taxon>Colletotrichum acutatum species complex</taxon>
    </lineage>
</organism>